<accession>A0ABP7MED2</accession>
<proteinExistence type="predicted"/>
<name>A0ABP7MED2_9BACT</name>
<evidence type="ECO:0000313" key="1">
    <source>
        <dbReference type="EMBL" id="GAA3921461.1"/>
    </source>
</evidence>
<sequence>MTIQNEAEYRVGMSRLESLGSTDPANLAEMEALGHALEAYEDRQGHAPSARIQLAAQGAEHGPGYDPRTDHLRPVIDFLLAKGNRPSHWWHEDGFWFDQGGVLHYTFTDPIDAAELREHFAFPPSITLSDDGTIKDGPNYFDISYDRPAKPFSFELPQTGS</sequence>
<organism evidence="1 2">
    <name type="scientific">Hymenobacter algoricola</name>
    <dbReference type="NCBI Taxonomy" id="486267"/>
    <lineage>
        <taxon>Bacteria</taxon>
        <taxon>Pseudomonadati</taxon>
        <taxon>Bacteroidota</taxon>
        <taxon>Cytophagia</taxon>
        <taxon>Cytophagales</taxon>
        <taxon>Hymenobacteraceae</taxon>
        <taxon>Hymenobacter</taxon>
    </lineage>
</organism>
<dbReference type="Proteomes" id="UP001499909">
    <property type="component" value="Unassembled WGS sequence"/>
</dbReference>
<dbReference type="EMBL" id="BAABDH010000011">
    <property type="protein sequence ID" value="GAA3921461.1"/>
    <property type="molecule type" value="Genomic_DNA"/>
</dbReference>
<evidence type="ECO:0000313" key="2">
    <source>
        <dbReference type="Proteomes" id="UP001499909"/>
    </source>
</evidence>
<comment type="caution">
    <text evidence="1">The sequence shown here is derived from an EMBL/GenBank/DDBJ whole genome shotgun (WGS) entry which is preliminary data.</text>
</comment>
<gene>
    <name evidence="1" type="ORF">GCM10022406_04490</name>
</gene>
<keyword evidence="2" id="KW-1185">Reference proteome</keyword>
<reference evidence="2" key="1">
    <citation type="journal article" date="2019" name="Int. J. Syst. Evol. Microbiol.">
        <title>The Global Catalogue of Microorganisms (GCM) 10K type strain sequencing project: providing services to taxonomists for standard genome sequencing and annotation.</title>
        <authorList>
            <consortium name="The Broad Institute Genomics Platform"/>
            <consortium name="The Broad Institute Genome Sequencing Center for Infectious Disease"/>
            <person name="Wu L."/>
            <person name="Ma J."/>
        </authorList>
    </citation>
    <scope>NUCLEOTIDE SEQUENCE [LARGE SCALE GENOMIC DNA]</scope>
    <source>
        <strain evidence="2">JCM 17214</strain>
    </source>
</reference>
<protein>
    <submittedName>
        <fullName evidence="1">Uncharacterized protein</fullName>
    </submittedName>
</protein>